<evidence type="ECO:0000313" key="9">
    <source>
        <dbReference type="EMBL" id="CAH2355845.1"/>
    </source>
</evidence>
<evidence type="ECO:0000256" key="1">
    <source>
        <dbReference type="ARBA" id="ARBA00004569"/>
    </source>
</evidence>
<comment type="subunit">
    <text evidence="3">Monomer and homodimer; homodimerization is induced by binding of the substrate.</text>
</comment>
<dbReference type="Pfam" id="PF08367">
    <property type="entry name" value="M16C_assoc"/>
    <property type="match status" value="1"/>
</dbReference>
<evidence type="ECO:0000256" key="2">
    <source>
        <dbReference type="ARBA" id="ARBA00007575"/>
    </source>
</evidence>
<proteinExistence type="inferred from homology"/>
<dbReference type="InterPro" id="IPR011765">
    <property type="entry name" value="Pept_M16_N"/>
</dbReference>
<gene>
    <name evidence="9" type="ORF">CLIB1423_36S00166</name>
</gene>
<dbReference type="GO" id="GO:0005759">
    <property type="term" value="C:mitochondrial matrix"/>
    <property type="evidence" value="ECO:0007669"/>
    <property type="project" value="TreeGrafter"/>
</dbReference>
<dbReference type="Pfam" id="PF00675">
    <property type="entry name" value="Peptidase_M16"/>
    <property type="match status" value="1"/>
</dbReference>
<keyword evidence="10" id="KW-1185">Reference proteome</keyword>
<evidence type="ECO:0000259" key="8">
    <source>
        <dbReference type="SMART" id="SM01264"/>
    </source>
</evidence>
<dbReference type="SMART" id="SM01264">
    <property type="entry name" value="M16C_associated"/>
    <property type="match status" value="1"/>
</dbReference>
<keyword evidence="9" id="KW-0645">Protease</keyword>
<feature type="domain" description="Peptidase M16C associated" evidence="8">
    <location>
        <begin position="514"/>
        <end position="769"/>
    </location>
</feature>
<dbReference type="Pfam" id="PF05193">
    <property type="entry name" value="Peptidase_M16_C"/>
    <property type="match status" value="1"/>
</dbReference>
<keyword evidence="5" id="KW-0482">Metalloprotease</keyword>
<comment type="subcellular location">
    <subcellularLocation>
        <location evidence="1">Mitochondrion intermembrane space</location>
    </subcellularLocation>
</comment>
<keyword evidence="5" id="KW-0378">Hydrolase</keyword>
<comment type="function">
    <text evidence="7">Degrades mitochondrial transit peptides after their cleavage in the intermembrane space or in the matrix, and presequence peptides; clearance of these peptides is required to keep the presequence processing machinery running. Preferentially cleaves the N-terminal side of paired basic amino acid residues. Also degrades other unstructured peptides. May function as an ATP-dependent peptidase as opposed to a metalloendopeptidase.</text>
</comment>
<evidence type="ECO:0000256" key="4">
    <source>
        <dbReference type="ARBA" id="ARBA00020167"/>
    </source>
</evidence>
<dbReference type="OrthoDB" id="10250783at2759"/>
<dbReference type="GO" id="GO:0046872">
    <property type="term" value="F:metal ion binding"/>
    <property type="evidence" value="ECO:0007669"/>
    <property type="project" value="InterPro"/>
</dbReference>
<sequence>MLSLRTKLKGAVTDQLRKGIVRKASSSASLGRILSKYPVGLQTHGFSIEEVQPIAEFSIVAVKLKHAKTGSEHLHLHSETDRNNVFSIGFKTNAPNATGVPHILEHTTLCGSYKYPIRDPFFKMLNRSLANFMNAMTGHDYTFYPFATTNSKDFQNLMDVYLSSVLEPKLTYEDFSQEGWRLEPENLDVKDSPLAFKGVVYNEMKGQYSNSAYYYYIKFQEAIYASLGNSGGDPKDIVKLDYEDLIDFHSSNYHPSNAKTFTYGSMPLNDHLQKINEWYGTFGKRGINKKVKQPIFQKSNKDDISITCDGPFDSMNGKPIDEQYKASITWDLGNPLDESQQYNIFKWKILNSLLFDGHNAPFYQELIEKSYGDDFTSNAGLDNTTALLSITIGLENLTLSKVDGLEDKIRDIFNNKVVPELKGEGQGIFHERILAVLHQIELNFKKHKANFGLGLLNSIMPTWTNNLSPIHTLQVQHIINQFKEDYEKDGLKIFLDLIENSILSPTTKKFKFTMIPNANFEKELDQSEQSNLKQKTENLTEEDKEIIYRRSLELSEKQQIEQDASVLPTLTLADIPRKGDFHELQFTTYKTASIQKRVVDANGLSYMSAKKDISYLASKYIQYLPLFTSCLTNLAGTNTYPITELETKIQQLTGGVSFSTQVVTDPSDLFSNKIKLNFVMDGMSLTSNSQHVYELWYDILYNTKFEPNDDLVLEKLSTLIKNLGLNQLNTIADRGNVYASSYSNSLLTPTKYITDLKSGLGQIQFIKELNEKLALNGNDFLVSEVIPMLKEIQNLLIGSAVESGFDYSILGDSSSVDENAKLIEQLEGKFAHTKLDILPSQLPAIVSSFDNNANGGVNTFINLPYQIGFASMAKVGSPYLTKDGATLQVLSQLVSNKHLHSIIREANGAYGGGLNYDGLGGVLNFYSYRDPNPLKSIQSFKDVSKVVLTKIDKNWDSNDLQEAKLAIFQSVDAPSNIASQGSSDFLRGITDEMKQKRREWFLDVTKDDLKDAASKYLVTGNEKETVTVINKLEGSNLEGKWDMKDL</sequence>
<dbReference type="AlphaFoldDB" id="A0A9P0W1B4"/>
<dbReference type="FunFam" id="3.30.830.10:FF:000011">
    <property type="entry name" value="Presequence protease, mitochondrial"/>
    <property type="match status" value="1"/>
</dbReference>
<name>A0A9P0W1B4_9ASCO</name>
<evidence type="ECO:0000256" key="5">
    <source>
        <dbReference type="ARBA" id="ARBA00023049"/>
    </source>
</evidence>
<dbReference type="GO" id="GO:0004222">
    <property type="term" value="F:metalloendopeptidase activity"/>
    <property type="evidence" value="ECO:0007669"/>
    <property type="project" value="TreeGrafter"/>
</dbReference>
<dbReference type="InterPro" id="IPR013578">
    <property type="entry name" value="Peptidase_M16C_assoc"/>
</dbReference>
<evidence type="ECO:0000256" key="3">
    <source>
        <dbReference type="ARBA" id="ARBA00011853"/>
    </source>
</evidence>
<dbReference type="PANTHER" id="PTHR43016:SF13">
    <property type="entry name" value="PRESEQUENCE PROTEASE, MITOCHONDRIAL"/>
    <property type="match status" value="1"/>
</dbReference>
<protein>
    <recommendedName>
        <fullName evidence="4">Presequence protease, mitochondrial</fullName>
    </recommendedName>
    <alternativeName>
        <fullName evidence="6">Pitrilysin metalloproteinase</fullName>
    </alternativeName>
</protein>
<accession>A0A9P0W1B4</accession>
<dbReference type="InterPro" id="IPR011249">
    <property type="entry name" value="Metalloenz_LuxS/M16"/>
</dbReference>
<dbReference type="SUPFAM" id="SSF63411">
    <property type="entry name" value="LuxS/MPP-like metallohydrolase"/>
    <property type="match status" value="4"/>
</dbReference>
<dbReference type="PANTHER" id="PTHR43016">
    <property type="entry name" value="PRESEQUENCE PROTEASE"/>
    <property type="match status" value="1"/>
</dbReference>
<comment type="similarity">
    <text evidence="2">Belongs to the peptidase M16 family. PreP subfamily.</text>
</comment>
<dbReference type="Proteomes" id="UP000837801">
    <property type="component" value="Unassembled WGS sequence"/>
</dbReference>
<organism evidence="9 10">
    <name type="scientific">[Candida] railenensis</name>
    <dbReference type="NCBI Taxonomy" id="45579"/>
    <lineage>
        <taxon>Eukaryota</taxon>
        <taxon>Fungi</taxon>
        <taxon>Dikarya</taxon>
        <taxon>Ascomycota</taxon>
        <taxon>Saccharomycotina</taxon>
        <taxon>Pichiomycetes</taxon>
        <taxon>Debaryomycetaceae</taxon>
        <taxon>Kurtzmaniella</taxon>
    </lineage>
</organism>
<evidence type="ECO:0000256" key="7">
    <source>
        <dbReference type="ARBA" id="ARBA00045897"/>
    </source>
</evidence>
<reference evidence="9" key="1">
    <citation type="submission" date="2022-03" db="EMBL/GenBank/DDBJ databases">
        <authorList>
            <person name="Legras J.-L."/>
            <person name="Devillers H."/>
            <person name="Grondin C."/>
        </authorList>
    </citation>
    <scope>NUCLEOTIDE SEQUENCE</scope>
    <source>
        <strain evidence="9">CLIB 1423</strain>
    </source>
</reference>
<comment type="caution">
    <text evidence="9">The sequence shown here is derived from an EMBL/GenBank/DDBJ whole genome shotgun (WGS) entry which is preliminary data.</text>
</comment>
<dbReference type="GO" id="GO:0005758">
    <property type="term" value="C:mitochondrial intermembrane space"/>
    <property type="evidence" value="ECO:0007669"/>
    <property type="project" value="UniProtKB-SubCell"/>
</dbReference>
<dbReference type="FunFam" id="3.30.830.10:FF:000013">
    <property type="entry name" value="Mitochondrial presequence protease"/>
    <property type="match status" value="1"/>
</dbReference>
<dbReference type="GO" id="GO:0016485">
    <property type="term" value="P:protein processing"/>
    <property type="evidence" value="ECO:0007669"/>
    <property type="project" value="TreeGrafter"/>
</dbReference>
<dbReference type="Gene3D" id="3.30.830.10">
    <property type="entry name" value="Metalloenzyme, LuxS/M16 peptidase-like"/>
    <property type="match status" value="4"/>
</dbReference>
<dbReference type="InterPro" id="IPR055130">
    <property type="entry name" value="PreP_C"/>
</dbReference>
<dbReference type="Pfam" id="PF22516">
    <property type="entry name" value="PreP_C"/>
    <property type="match status" value="1"/>
</dbReference>
<evidence type="ECO:0000313" key="10">
    <source>
        <dbReference type="Proteomes" id="UP000837801"/>
    </source>
</evidence>
<dbReference type="InterPro" id="IPR007863">
    <property type="entry name" value="Peptidase_M16_C"/>
</dbReference>
<dbReference type="EMBL" id="CAKXYY010000036">
    <property type="protein sequence ID" value="CAH2355845.1"/>
    <property type="molecule type" value="Genomic_DNA"/>
</dbReference>
<evidence type="ECO:0000256" key="6">
    <source>
        <dbReference type="ARBA" id="ARBA00034552"/>
    </source>
</evidence>